<sequence length="53" mass="6134">MSYQQDISHLNVLKWPKADKSKNSRPLGFHHLCPVFTIGQILWSNLHHGAIRI</sequence>
<name>K7A3M2_9ALTE</name>
<organism evidence="1 2">
    <name type="scientific">Paraglaciecola polaris LMG 21857</name>
    <dbReference type="NCBI Taxonomy" id="1129793"/>
    <lineage>
        <taxon>Bacteria</taxon>
        <taxon>Pseudomonadati</taxon>
        <taxon>Pseudomonadota</taxon>
        <taxon>Gammaproteobacteria</taxon>
        <taxon>Alteromonadales</taxon>
        <taxon>Alteromonadaceae</taxon>
        <taxon>Paraglaciecola</taxon>
    </lineage>
</organism>
<keyword evidence="2" id="KW-1185">Reference proteome</keyword>
<evidence type="ECO:0000313" key="1">
    <source>
        <dbReference type="EMBL" id="GAC35498.1"/>
    </source>
</evidence>
<dbReference type="EMBL" id="BAER01000138">
    <property type="protein sequence ID" value="GAC35498.1"/>
    <property type="molecule type" value="Genomic_DNA"/>
</dbReference>
<proteinExistence type="predicted"/>
<gene>
    <name evidence="1" type="ORF">GPLA_4624</name>
</gene>
<comment type="caution">
    <text evidence="1">The sequence shown here is derived from an EMBL/GenBank/DDBJ whole genome shotgun (WGS) entry which is preliminary data.</text>
</comment>
<evidence type="ECO:0000313" key="2">
    <source>
        <dbReference type="Proteomes" id="UP000006322"/>
    </source>
</evidence>
<dbReference type="STRING" id="1129793.GPLA_4624"/>
<dbReference type="Proteomes" id="UP000006322">
    <property type="component" value="Unassembled WGS sequence"/>
</dbReference>
<accession>K7A3M2</accession>
<dbReference type="AlphaFoldDB" id="K7A3M2"/>
<protein>
    <submittedName>
        <fullName evidence="1">Uncharacterized protein</fullName>
    </submittedName>
</protein>
<reference evidence="2" key="1">
    <citation type="journal article" date="2014" name="Environ. Microbiol.">
        <title>Comparative genomics of the marine bacterial genus Glaciecola reveals the high degree of genomic diversity and genomic characteristic for cold adaptation.</title>
        <authorList>
            <person name="Qin Q.L."/>
            <person name="Xie B.B."/>
            <person name="Yu Y."/>
            <person name="Shu Y.L."/>
            <person name="Rong J.C."/>
            <person name="Zhang Y.J."/>
            <person name="Zhao D.L."/>
            <person name="Chen X.L."/>
            <person name="Zhang X.Y."/>
            <person name="Chen B."/>
            <person name="Zhou B.C."/>
            <person name="Zhang Y.Z."/>
        </authorList>
    </citation>
    <scope>NUCLEOTIDE SEQUENCE [LARGE SCALE GENOMIC DNA]</scope>
    <source>
        <strain evidence="2">LMG 21857</strain>
    </source>
</reference>